<evidence type="ECO:0000256" key="1">
    <source>
        <dbReference type="ARBA" id="ARBA00004651"/>
    </source>
</evidence>
<keyword evidence="5 7" id="KW-1133">Transmembrane helix</keyword>
<dbReference type="AlphaFoldDB" id="A0A4R4K4R4"/>
<organism evidence="8 9">
    <name type="scientific">Photorhabdus khanii subsp. guanajuatensis</name>
    <dbReference type="NCBI Taxonomy" id="2100166"/>
    <lineage>
        <taxon>Bacteria</taxon>
        <taxon>Pseudomonadati</taxon>
        <taxon>Pseudomonadota</taxon>
        <taxon>Gammaproteobacteria</taxon>
        <taxon>Enterobacterales</taxon>
        <taxon>Morganellaceae</taxon>
        <taxon>Photorhabdus</taxon>
    </lineage>
</organism>
<name>A0A4R4K4R4_9GAMM</name>
<keyword evidence="4" id="KW-0029">Amino-acid transport</keyword>
<dbReference type="PANTHER" id="PTHR30086">
    <property type="entry name" value="ARGININE EXPORTER PROTEIN ARGO"/>
    <property type="match status" value="1"/>
</dbReference>
<evidence type="ECO:0000256" key="5">
    <source>
        <dbReference type="ARBA" id="ARBA00022989"/>
    </source>
</evidence>
<feature type="transmembrane region" description="Helical" evidence="7">
    <location>
        <begin position="6"/>
        <end position="30"/>
    </location>
</feature>
<evidence type="ECO:0000256" key="6">
    <source>
        <dbReference type="ARBA" id="ARBA00023136"/>
    </source>
</evidence>
<comment type="caution">
    <text evidence="8">The sequence shown here is derived from an EMBL/GenBank/DDBJ whole genome shotgun (WGS) entry which is preliminary data.</text>
</comment>
<keyword evidence="6 7" id="KW-0472">Membrane</keyword>
<reference evidence="8 9" key="1">
    <citation type="journal article" date="2019" name="Int. J. Syst. Evol. Microbiol.">
        <title>Photorhabdus khanii subsp. guanajuatensis subsp. nov., isolated from Heterorhabditis atacamensis, and Photorhabdus luminescens subsp. mexicana subsp. nov., isolated from Heterorhabditis mexicana entomopathogenic nematodes.</title>
        <authorList>
            <person name="Machado R.A.R."/>
            <person name="Bruno P."/>
            <person name="Arce C.C.M."/>
            <person name="Liechti N."/>
            <person name="Kohler A."/>
            <person name="Bernal J."/>
            <person name="Bruggmann R."/>
            <person name="Turlings T.C.J."/>
        </authorList>
    </citation>
    <scope>NUCLEOTIDE SEQUENCE [LARGE SCALE GENOMIC DNA]</scope>
    <source>
        <strain evidence="8 9">MEX20-17</strain>
    </source>
</reference>
<dbReference type="EMBL" id="PUJY01000006">
    <property type="protein sequence ID" value="TDB61099.1"/>
    <property type="molecule type" value="Genomic_DNA"/>
</dbReference>
<dbReference type="PANTHER" id="PTHR30086:SF20">
    <property type="entry name" value="ARGININE EXPORTER PROTEIN ARGO-RELATED"/>
    <property type="match status" value="1"/>
</dbReference>
<comment type="subcellular location">
    <subcellularLocation>
        <location evidence="1">Cell membrane</location>
        <topology evidence="1">Multi-pass membrane protein</topology>
    </subcellularLocation>
</comment>
<gene>
    <name evidence="8" type="ORF">C5467_05695</name>
</gene>
<dbReference type="Pfam" id="PF01810">
    <property type="entry name" value="LysE"/>
    <property type="match status" value="1"/>
</dbReference>
<dbReference type="PIRSF" id="PIRSF006324">
    <property type="entry name" value="LeuE"/>
    <property type="match status" value="1"/>
</dbReference>
<feature type="transmembrane region" description="Helical" evidence="7">
    <location>
        <begin position="151"/>
        <end position="176"/>
    </location>
</feature>
<feature type="transmembrane region" description="Helical" evidence="7">
    <location>
        <begin position="73"/>
        <end position="94"/>
    </location>
</feature>
<protein>
    <submittedName>
        <fullName evidence="8">LysE family translocator</fullName>
    </submittedName>
</protein>
<accession>A0A4R4K4R4</accession>
<feature type="transmembrane region" description="Helical" evidence="7">
    <location>
        <begin position="188"/>
        <end position="209"/>
    </location>
</feature>
<evidence type="ECO:0000256" key="7">
    <source>
        <dbReference type="SAM" id="Phobius"/>
    </source>
</evidence>
<dbReference type="Proteomes" id="UP000295598">
    <property type="component" value="Unassembled WGS sequence"/>
</dbReference>
<keyword evidence="3 7" id="KW-0812">Transmembrane</keyword>
<dbReference type="InterPro" id="IPR001123">
    <property type="entry name" value="LeuE-type"/>
</dbReference>
<keyword evidence="4" id="KW-0813">Transport</keyword>
<feature type="transmembrane region" description="Helical" evidence="7">
    <location>
        <begin position="118"/>
        <end position="139"/>
    </location>
</feature>
<evidence type="ECO:0000313" key="9">
    <source>
        <dbReference type="Proteomes" id="UP000295598"/>
    </source>
</evidence>
<proteinExistence type="predicted"/>
<evidence type="ECO:0000256" key="2">
    <source>
        <dbReference type="ARBA" id="ARBA00022475"/>
    </source>
</evidence>
<keyword evidence="2" id="KW-1003">Cell membrane</keyword>
<evidence type="ECO:0000256" key="4">
    <source>
        <dbReference type="ARBA" id="ARBA00022970"/>
    </source>
</evidence>
<dbReference type="GO" id="GO:0015171">
    <property type="term" value="F:amino acid transmembrane transporter activity"/>
    <property type="evidence" value="ECO:0007669"/>
    <property type="project" value="TreeGrafter"/>
</dbReference>
<evidence type="ECO:0000256" key="3">
    <source>
        <dbReference type="ARBA" id="ARBA00022692"/>
    </source>
</evidence>
<sequence>MIIDFSTLGLFAISAAALTLIPGADMLCALSNAVSQGTKAGLITVCGAVTGVIFHIVFAIAGLTALISSTPVLYELFVVGGALYIIWVGVGIFINKNTLSLESNSAQKTIKKLYSQGLLTNLLNPKAIIFMLAFIPQFIHVDAGKPSQQMLILGIELIIIMLLIEIPLVLLAGKIAENIKLYPALSIYINRTFGGIILTLAITILFSHICQRV</sequence>
<feature type="transmembrane region" description="Helical" evidence="7">
    <location>
        <begin position="42"/>
        <end position="67"/>
    </location>
</feature>
<evidence type="ECO:0000313" key="8">
    <source>
        <dbReference type="EMBL" id="TDB61099.1"/>
    </source>
</evidence>
<dbReference type="GO" id="GO:0005886">
    <property type="term" value="C:plasma membrane"/>
    <property type="evidence" value="ECO:0007669"/>
    <property type="project" value="UniProtKB-SubCell"/>
</dbReference>